<feature type="transmembrane region" description="Helical" evidence="1">
    <location>
        <begin position="6"/>
        <end position="24"/>
    </location>
</feature>
<gene>
    <name evidence="2" type="ORF">L195_g003432</name>
</gene>
<sequence length="245" mass="27161">MENINHYPHFFIIIIITLIFFTNFTKCGSTTNTTNTTITTTITTTTTNNNNNNNITATSIPPMAKQEINNILDALIGTGDTSINKWVSILSMSNPLLSLTLFIPQQTPSHSSTLDPLSFPYHVIPQRLVFADLLLLPRYSRLPTLLPDKTITVTDNSRSNFTLDDVLLTHPDLYNTPSLAVHAVKTLLDYSLFGNATMTPTSSNFLPVGETWKSAHSAASSSSAAFMLFLLVIWTFLVQELVFFV</sequence>
<dbReference type="EMBL" id="ASHM01001596">
    <property type="protein sequence ID" value="PNY06949.1"/>
    <property type="molecule type" value="Genomic_DNA"/>
</dbReference>
<dbReference type="Proteomes" id="UP000236291">
    <property type="component" value="Unassembled WGS sequence"/>
</dbReference>
<dbReference type="FunFam" id="2.30.180.10:FF:000046">
    <property type="entry name" value="Fasciclin-like arabinogalactan family protein"/>
    <property type="match status" value="1"/>
</dbReference>
<keyword evidence="1" id="KW-0812">Transmembrane</keyword>
<protein>
    <recommendedName>
        <fullName evidence="4">FAS1 domain-containing protein</fullName>
    </recommendedName>
</protein>
<organism evidence="2 3">
    <name type="scientific">Trifolium pratense</name>
    <name type="common">Red clover</name>
    <dbReference type="NCBI Taxonomy" id="57577"/>
    <lineage>
        <taxon>Eukaryota</taxon>
        <taxon>Viridiplantae</taxon>
        <taxon>Streptophyta</taxon>
        <taxon>Embryophyta</taxon>
        <taxon>Tracheophyta</taxon>
        <taxon>Spermatophyta</taxon>
        <taxon>Magnoliopsida</taxon>
        <taxon>eudicotyledons</taxon>
        <taxon>Gunneridae</taxon>
        <taxon>Pentapetalae</taxon>
        <taxon>rosids</taxon>
        <taxon>fabids</taxon>
        <taxon>Fabales</taxon>
        <taxon>Fabaceae</taxon>
        <taxon>Papilionoideae</taxon>
        <taxon>50 kb inversion clade</taxon>
        <taxon>NPAAA clade</taxon>
        <taxon>Hologalegina</taxon>
        <taxon>IRL clade</taxon>
        <taxon>Trifolieae</taxon>
        <taxon>Trifolium</taxon>
    </lineage>
</organism>
<evidence type="ECO:0008006" key="4">
    <source>
        <dbReference type="Google" id="ProtNLM"/>
    </source>
</evidence>
<dbReference type="AlphaFoldDB" id="A0A2K3NV81"/>
<dbReference type="PANTHER" id="PTHR33985:SF5">
    <property type="entry name" value="FASCICLIN-LIKE ARABINOGALACTAN FAMILY PROTEIN"/>
    <property type="match status" value="1"/>
</dbReference>
<reference evidence="2 3" key="2">
    <citation type="journal article" date="2017" name="Front. Plant Sci.">
        <title>Gene Classification and Mining of Molecular Markers Useful in Red Clover (Trifolium pratense) Breeding.</title>
        <authorList>
            <person name="Istvanek J."/>
            <person name="Dluhosova J."/>
            <person name="Dluhos P."/>
            <person name="Patkova L."/>
            <person name="Nedelnik J."/>
            <person name="Repkova J."/>
        </authorList>
    </citation>
    <scope>NUCLEOTIDE SEQUENCE [LARGE SCALE GENOMIC DNA]</scope>
    <source>
        <strain evidence="3">cv. Tatra</strain>
        <tissue evidence="2">Young leaves</tissue>
    </source>
</reference>
<evidence type="ECO:0000256" key="1">
    <source>
        <dbReference type="SAM" id="Phobius"/>
    </source>
</evidence>
<proteinExistence type="predicted"/>
<dbReference type="STRING" id="57577.A0A2K3NV81"/>
<reference evidence="2 3" key="1">
    <citation type="journal article" date="2014" name="Am. J. Bot.">
        <title>Genome assembly and annotation for red clover (Trifolium pratense; Fabaceae).</title>
        <authorList>
            <person name="Istvanek J."/>
            <person name="Jaros M."/>
            <person name="Krenek A."/>
            <person name="Repkova J."/>
        </authorList>
    </citation>
    <scope>NUCLEOTIDE SEQUENCE [LARGE SCALE GENOMIC DNA]</scope>
    <source>
        <strain evidence="3">cv. Tatra</strain>
        <tissue evidence="2">Young leaves</tissue>
    </source>
</reference>
<dbReference type="PANTHER" id="PTHR33985">
    <property type="entry name" value="OS02G0491300 PROTEIN-RELATED"/>
    <property type="match status" value="1"/>
</dbReference>
<evidence type="ECO:0000313" key="2">
    <source>
        <dbReference type="EMBL" id="PNY06949.1"/>
    </source>
</evidence>
<keyword evidence="1" id="KW-1133">Transmembrane helix</keyword>
<dbReference type="InterPro" id="IPR052806">
    <property type="entry name" value="Fasciclin-like_AGP"/>
</dbReference>
<evidence type="ECO:0000313" key="3">
    <source>
        <dbReference type="Proteomes" id="UP000236291"/>
    </source>
</evidence>
<comment type="caution">
    <text evidence="2">The sequence shown here is derived from an EMBL/GenBank/DDBJ whole genome shotgun (WGS) entry which is preliminary data.</text>
</comment>
<name>A0A2K3NV81_TRIPR</name>
<accession>A0A2K3NV81</accession>
<keyword evidence="1" id="KW-0472">Membrane</keyword>
<feature type="transmembrane region" description="Helical" evidence="1">
    <location>
        <begin position="224"/>
        <end position="244"/>
    </location>
</feature>